<dbReference type="Gene3D" id="1.10.246.200">
    <property type="entry name" value="WPP domain"/>
    <property type="match status" value="1"/>
</dbReference>
<dbReference type="AlphaFoldDB" id="A0A443NSB8"/>
<name>A0A443NSB8_9MAGN</name>
<feature type="compositionally biased region" description="Basic and acidic residues" evidence="5">
    <location>
        <begin position="14"/>
        <end position="24"/>
    </location>
</feature>
<evidence type="ECO:0000256" key="1">
    <source>
        <dbReference type="ARBA" id="ARBA00004123"/>
    </source>
</evidence>
<organism evidence="7 8">
    <name type="scientific">Cinnamomum micranthum f. kanehirae</name>
    <dbReference type="NCBI Taxonomy" id="337451"/>
    <lineage>
        <taxon>Eukaryota</taxon>
        <taxon>Viridiplantae</taxon>
        <taxon>Streptophyta</taxon>
        <taxon>Embryophyta</taxon>
        <taxon>Tracheophyta</taxon>
        <taxon>Spermatophyta</taxon>
        <taxon>Magnoliopsida</taxon>
        <taxon>Magnoliidae</taxon>
        <taxon>Laurales</taxon>
        <taxon>Lauraceae</taxon>
        <taxon>Cinnamomum</taxon>
    </lineage>
</organism>
<evidence type="ECO:0000256" key="5">
    <source>
        <dbReference type="SAM" id="MobiDB-lite"/>
    </source>
</evidence>
<dbReference type="GO" id="GO:0005634">
    <property type="term" value="C:nucleus"/>
    <property type="evidence" value="ECO:0007669"/>
    <property type="project" value="UniProtKB-SubCell"/>
</dbReference>
<protein>
    <submittedName>
        <fullName evidence="7">WPP domain-containing protein</fullName>
    </submittedName>
</protein>
<feature type="compositionally biased region" description="Acidic residues" evidence="5">
    <location>
        <begin position="1"/>
        <end position="13"/>
    </location>
</feature>
<dbReference type="InterPro" id="IPR038214">
    <property type="entry name" value="WPP_sf"/>
</dbReference>
<reference evidence="7 8" key="1">
    <citation type="journal article" date="2019" name="Nat. Plants">
        <title>Stout camphor tree genome fills gaps in understanding of flowering plant genome evolution.</title>
        <authorList>
            <person name="Chaw S.M."/>
            <person name="Liu Y.C."/>
            <person name="Wu Y.W."/>
            <person name="Wang H.Y."/>
            <person name="Lin C.I."/>
            <person name="Wu C.S."/>
            <person name="Ke H.M."/>
            <person name="Chang L.Y."/>
            <person name="Hsu C.Y."/>
            <person name="Yang H.T."/>
            <person name="Sudianto E."/>
            <person name="Hsu M.H."/>
            <person name="Wu K.P."/>
            <person name="Wang L.N."/>
            <person name="Leebens-Mack J.H."/>
            <person name="Tsai I.J."/>
        </authorList>
    </citation>
    <scope>NUCLEOTIDE SEQUENCE [LARGE SCALE GENOMIC DNA]</scope>
    <source>
        <strain evidence="8">cv. Chaw 1501</strain>
        <tissue evidence="7">Young leaves</tissue>
    </source>
</reference>
<dbReference type="PANTHER" id="PTHR34362:SF1">
    <property type="entry name" value="WPP DOMAIN-CONTAINING PROTEIN 1-RELATED"/>
    <property type="match status" value="1"/>
</dbReference>
<comment type="subcellular location">
    <subcellularLocation>
        <location evidence="2">Cytoplasm</location>
    </subcellularLocation>
    <subcellularLocation>
        <location evidence="1">Nucleus</location>
    </subcellularLocation>
</comment>
<evidence type="ECO:0000256" key="4">
    <source>
        <dbReference type="ARBA" id="ARBA00023242"/>
    </source>
</evidence>
<dbReference type="OrthoDB" id="1927559at2759"/>
<dbReference type="PANTHER" id="PTHR34362">
    <property type="entry name" value="WPP DOMAIN-CONTAINING PROTEIN 1-RELATED"/>
    <property type="match status" value="1"/>
</dbReference>
<sequence length="157" mass="17131">MAEEEEVRDQDLDDVSKREEEKKASMNASLSIWPPTQRTRDAVIKRMVETLSTPSTLSKRYGSIPLEDASAAARLIEEEAFSAASNSSTSTKPVADAYEDDGIEILQIYSKEISKRMLEAVKARAPPPSPSDHSQTTPPAPTAGEETSSFESESSHS</sequence>
<comment type="caution">
    <text evidence="7">The sequence shown here is derived from an EMBL/GenBank/DDBJ whole genome shotgun (WGS) entry which is preliminary data.</text>
</comment>
<accession>A0A443NSB8</accession>
<feature type="region of interest" description="Disordered" evidence="5">
    <location>
        <begin position="1"/>
        <end position="34"/>
    </location>
</feature>
<feature type="region of interest" description="Disordered" evidence="5">
    <location>
        <begin position="119"/>
        <end position="157"/>
    </location>
</feature>
<gene>
    <name evidence="7" type="ORF">CKAN_01008000</name>
</gene>
<evidence type="ECO:0000256" key="3">
    <source>
        <dbReference type="ARBA" id="ARBA00022490"/>
    </source>
</evidence>
<feature type="domain" description="WPP" evidence="6">
    <location>
        <begin position="29"/>
        <end position="126"/>
    </location>
</feature>
<keyword evidence="8" id="KW-1185">Reference proteome</keyword>
<dbReference type="GO" id="GO:0005737">
    <property type="term" value="C:cytoplasm"/>
    <property type="evidence" value="ECO:0007669"/>
    <property type="project" value="UniProtKB-SubCell"/>
</dbReference>
<evidence type="ECO:0000259" key="6">
    <source>
        <dbReference type="Pfam" id="PF13943"/>
    </source>
</evidence>
<dbReference type="InterPro" id="IPR044692">
    <property type="entry name" value="WPP1/2/3"/>
</dbReference>
<dbReference type="GO" id="GO:0048527">
    <property type="term" value="P:lateral root development"/>
    <property type="evidence" value="ECO:0007669"/>
    <property type="project" value="InterPro"/>
</dbReference>
<dbReference type="Pfam" id="PF13943">
    <property type="entry name" value="WPP"/>
    <property type="match status" value="1"/>
</dbReference>
<feature type="compositionally biased region" description="Low complexity" evidence="5">
    <location>
        <begin position="142"/>
        <end position="157"/>
    </location>
</feature>
<keyword evidence="3" id="KW-0963">Cytoplasm</keyword>
<dbReference type="InterPro" id="IPR025265">
    <property type="entry name" value="WPP_dom"/>
</dbReference>
<dbReference type="EMBL" id="QPKB01000003">
    <property type="protein sequence ID" value="RWR81398.1"/>
    <property type="molecule type" value="Genomic_DNA"/>
</dbReference>
<keyword evidence="4" id="KW-0539">Nucleus</keyword>
<evidence type="ECO:0000256" key="2">
    <source>
        <dbReference type="ARBA" id="ARBA00004496"/>
    </source>
</evidence>
<dbReference type="GO" id="GO:0000278">
    <property type="term" value="P:mitotic cell cycle"/>
    <property type="evidence" value="ECO:0007669"/>
    <property type="project" value="InterPro"/>
</dbReference>
<dbReference type="Proteomes" id="UP000283530">
    <property type="component" value="Unassembled WGS sequence"/>
</dbReference>
<evidence type="ECO:0000313" key="7">
    <source>
        <dbReference type="EMBL" id="RWR81398.1"/>
    </source>
</evidence>
<proteinExistence type="predicted"/>
<evidence type="ECO:0000313" key="8">
    <source>
        <dbReference type="Proteomes" id="UP000283530"/>
    </source>
</evidence>